<gene>
    <name evidence="2" type="ordered locus">Mpet_2564</name>
</gene>
<dbReference type="GO" id="GO:0008168">
    <property type="term" value="F:methyltransferase activity"/>
    <property type="evidence" value="ECO:0007669"/>
    <property type="project" value="UniProtKB-KW"/>
</dbReference>
<dbReference type="Proteomes" id="UP000006565">
    <property type="component" value="Chromosome"/>
</dbReference>
<dbReference type="HOGENOM" id="CLU_060275_2_0_2"/>
<dbReference type="InterPro" id="IPR029063">
    <property type="entry name" value="SAM-dependent_MTases_sf"/>
</dbReference>
<evidence type="ECO:0000259" key="1">
    <source>
        <dbReference type="Pfam" id="PF13649"/>
    </source>
</evidence>
<feature type="domain" description="Methyltransferase" evidence="1">
    <location>
        <begin position="72"/>
        <end position="146"/>
    </location>
</feature>
<dbReference type="KEGG" id="mpi:Mpet_2564"/>
<organism evidence="2 3">
    <name type="scientific">Methanolacinia petrolearia (strain DSM 11571 / OCM 486 / SEBR 4847)</name>
    <name type="common">Methanoplanus petrolearius</name>
    <dbReference type="NCBI Taxonomy" id="679926"/>
    <lineage>
        <taxon>Archaea</taxon>
        <taxon>Methanobacteriati</taxon>
        <taxon>Methanobacteriota</taxon>
        <taxon>Stenosarchaea group</taxon>
        <taxon>Methanomicrobia</taxon>
        <taxon>Methanomicrobiales</taxon>
        <taxon>Methanomicrobiaceae</taxon>
        <taxon>Methanolacinia</taxon>
    </lineage>
</organism>
<dbReference type="RefSeq" id="WP_013330481.1">
    <property type="nucleotide sequence ID" value="NC_014507.1"/>
</dbReference>
<reference evidence="2 3" key="1">
    <citation type="journal article" date="2010" name="Stand. Genomic Sci.">
        <title>Complete genome sequence of Methanoplanus petrolearius type strain (SEBR 4847).</title>
        <authorList>
            <person name="Brambilla E."/>
            <person name="Djao O.D."/>
            <person name="Daligault H."/>
            <person name="Lapidus A."/>
            <person name="Lucas S."/>
            <person name="Hammon N."/>
            <person name="Nolan M."/>
            <person name="Tice H."/>
            <person name="Cheng J.F."/>
            <person name="Han C."/>
            <person name="Tapia R."/>
            <person name="Goodwin L."/>
            <person name="Pitluck S."/>
            <person name="Liolios K."/>
            <person name="Ivanova N."/>
            <person name="Mavromatis K."/>
            <person name="Mikhailova N."/>
            <person name="Pati A."/>
            <person name="Chen A."/>
            <person name="Palaniappan K."/>
            <person name="Land M."/>
            <person name="Hauser L."/>
            <person name="Chang Y.J."/>
            <person name="Jeffries C.D."/>
            <person name="Rohde M."/>
            <person name="Spring S."/>
            <person name="Sikorski J."/>
            <person name="Goker M."/>
            <person name="Woyke T."/>
            <person name="Bristow J."/>
            <person name="Eisen J.A."/>
            <person name="Markowitz V."/>
            <person name="Hugenholtz P."/>
            <person name="Kyrpides N.C."/>
            <person name="Klenk H.P."/>
        </authorList>
    </citation>
    <scope>NUCLEOTIDE SEQUENCE [LARGE SCALE GENOMIC DNA]</scope>
    <source>
        <strain evidence="3">DSM 11571 / OCM 486 / SEBR 4847</strain>
    </source>
</reference>
<dbReference type="InterPro" id="IPR041698">
    <property type="entry name" value="Methyltransf_25"/>
</dbReference>
<dbReference type="eggNOG" id="arCOG01633">
    <property type="taxonomic scope" value="Archaea"/>
</dbReference>
<dbReference type="Pfam" id="PF13649">
    <property type="entry name" value="Methyltransf_25"/>
    <property type="match status" value="1"/>
</dbReference>
<sequence>MQNSKNIKNWIDCWEASKKDSKKPGNMGDPEVWEKRAEMFAHRLKPGKRQGRTNMVLELLEEVGFKPEGARVLDIGCGPGALAIPLARAGADVTAIDISSKTLEYLKDNAEKEGLSVHPVKCHWWTADIDELGFRDQFDLVISSMTPAIKDFETFEKMNACSKNYCYLSHFIRKTDNEADPEIYREILKTEPPRRKSEGTIPGFFYIFMYVYLNGYSPLVTINHRQPEGENGWKDAAERAIEFLEAEYDCTESVKSEIMDYYEKKTKAGEDLFGSDVFIGMMAWSKDK</sequence>
<accession>E1RF64</accession>
<dbReference type="GeneID" id="9745057"/>
<dbReference type="PANTHER" id="PTHR43667">
    <property type="entry name" value="CYCLOPROPANE-FATTY-ACYL-PHOSPHOLIPID SYNTHASE"/>
    <property type="match status" value="1"/>
</dbReference>
<dbReference type="EMBL" id="CP002117">
    <property type="protein sequence ID" value="ADN37308.1"/>
    <property type="molecule type" value="Genomic_DNA"/>
</dbReference>
<keyword evidence="2" id="KW-0808">Transferase</keyword>
<dbReference type="AlphaFoldDB" id="E1RF64"/>
<keyword evidence="3" id="KW-1185">Reference proteome</keyword>
<dbReference type="STRING" id="679926.Mpet_2564"/>
<dbReference type="CDD" id="cd02440">
    <property type="entry name" value="AdoMet_MTases"/>
    <property type="match status" value="1"/>
</dbReference>
<evidence type="ECO:0000313" key="2">
    <source>
        <dbReference type="EMBL" id="ADN37308.1"/>
    </source>
</evidence>
<dbReference type="SUPFAM" id="SSF53335">
    <property type="entry name" value="S-adenosyl-L-methionine-dependent methyltransferases"/>
    <property type="match status" value="1"/>
</dbReference>
<evidence type="ECO:0000313" key="3">
    <source>
        <dbReference type="Proteomes" id="UP000006565"/>
    </source>
</evidence>
<proteinExistence type="predicted"/>
<dbReference type="GO" id="GO:0032259">
    <property type="term" value="P:methylation"/>
    <property type="evidence" value="ECO:0007669"/>
    <property type="project" value="UniProtKB-KW"/>
</dbReference>
<dbReference type="InterPro" id="IPR050723">
    <property type="entry name" value="CFA/CMAS"/>
</dbReference>
<keyword evidence="2" id="KW-0489">Methyltransferase</keyword>
<name>E1RF64_METP4</name>
<dbReference type="Gene3D" id="3.40.50.150">
    <property type="entry name" value="Vaccinia Virus protein VP39"/>
    <property type="match status" value="1"/>
</dbReference>
<dbReference type="OrthoDB" id="57427at2157"/>
<dbReference type="PANTHER" id="PTHR43667:SF2">
    <property type="entry name" value="FATTY ACID C-METHYL TRANSFERASE"/>
    <property type="match status" value="1"/>
</dbReference>
<protein>
    <submittedName>
        <fullName evidence="2">Methyltransferase type 11</fullName>
    </submittedName>
</protein>